<dbReference type="InterPro" id="IPR004332">
    <property type="entry name" value="Transposase_MuDR"/>
</dbReference>
<evidence type="ECO:0000259" key="2">
    <source>
        <dbReference type="Pfam" id="PF03108"/>
    </source>
</evidence>
<keyword evidence="4" id="KW-1185">Reference proteome</keyword>
<reference evidence="3" key="1">
    <citation type="journal article" date="2022" name="Plant J.">
        <title>Strategies of tolerance reflected in two North American maple genomes.</title>
        <authorList>
            <person name="McEvoy S.L."/>
            <person name="Sezen U.U."/>
            <person name="Trouern-Trend A."/>
            <person name="McMahon S.M."/>
            <person name="Schaberg P.G."/>
            <person name="Yang J."/>
            <person name="Wegrzyn J.L."/>
            <person name="Swenson N.G."/>
        </authorList>
    </citation>
    <scope>NUCLEOTIDE SEQUENCE</scope>
    <source>
        <strain evidence="3">NS2018</strain>
    </source>
</reference>
<dbReference type="Proteomes" id="UP001168877">
    <property type="component" value="Unassembled WGS sequence"/>
</dbReference>
<gene>
    <name evidence="3" type="ORF">LWI29_016827</name>
</gene>
<feature type="region of interest" description="Disordered" evidence="1">
    <location>
        <begin position="112"/>
        <end position="134"/>
    </location>
</feature>
<evidence type="ECO:0000256" key="1">
    <source>
        <dbReference type="SAM" id="MobiDB-lite"/>
    </source>
</evidence>
<feature type="domain" description="Transposase MuDR plant" evidence="2">
    <location>
        <begin position="160"/>
        <end position="223"/>
    </location>
</feature>
<evidence type="ECO:0000313" key="3">
    <source>
        <dbReference type="EMBL" id="KAK0581686.1"/>
    </source>
</evidence>
<evidence type="ECO:0000313" key="4">
    <source>
        <dbReference type="Proteomes" id="UP001168877"/>
    </source>
</evidence>
<protein>
    <recommendedName>
        <fullName evidence="2">Transposase MuDR plant domain-containing protein</fullName>
    </recommendedName>
</protein>
<dbReference type="Pfam" id="PF03108">
    <property type="entry name" value="DBD_Tnp_Mut"/>
    <property type="match status" value="1"/>
</dbReference>
<organism evidence="3 4">
    <name type="scientific">Acer saccharum</name>
    <name type="common">Sugar maple</name>
    <dbReference type="NCBI Taxonomy" id="4024"/>
    <lineage>
        <taxon>Eukaryota</taxon>
        <taxon>Viridiplantae</taxon>
        <taxon>Streptophyta</taxon>
        <taxon>Embryophyta</taxon>
        <taxon>Tracheophyta</taxon>
        <taxon>Spermatophyta</taxon>
        <taxon>Magnoliopsida</taxon>
        <taxon>eudicotyledons</taxon>
        <taxon>Gunneridae</taxon>
        <taxon>Pentapetalae</taxon>
        <taxon>rosids</taxon>
        <taxon>malvids</taxon>
        <taxon>Sapindales</taxon>
        <taxon>Sapindaceae</taxon>
        <taxon>Hippocastanoideae</taxon>
        <taxon>Acereae</taxon>
        <taxon>Acer</taxon>
    </lineage>
</organism>
<sequence length="266" mass="30647">MWSVLLHHLSLEKALHLRFAPSSSIRKDTPSHLRWRRSSLTSEDFITIPSEMEVHSYEISDDHNRAQATEEGDGPKDCEVFIGESVERANFERIMKGKQVLVEVSFQVPDLQESDGGGLENLSSLNGSDGEEDEGLQPRKFIKTRYHEFTPSRVMQNPVLRLGMEFGSAGIFRKAVRAHVVKHRRLVQFQKNDYNRVKVVCKAESCKWFVFASMLVNQKTFKIKYLNDEHTCAMSFKNKFVSSKLIAQKYVGQWRENPDWNFAGMS</sequence>
<proteinExistence type="predicted"/>
<accession>A0AA39RV44</accession>
<dbReference type="PANTHER" id="PTHR31973:SF187">
    <property type="entry name" value="MUTATOR TRANSPOSASE MUDRA PROTEIN"/>
    <property type="match status" value="1"/>
</dbReference>
<dbReference type="EMBL" id="JAUESC010000384">
    <property type="protein sequence ID" value="KAK0581686.1"/>
    <property type="molecule type" value="Genomic_DNA"/>
</dbReference>
<comment type="caution">
    <text evidence="3">The sequence shown here is derived from an EMBL/GenBank/DDBJ whole genome shotgun (WGS) entry which is preliminary data.</text>
</comment>
<dbReference type="AlphaFoldDB" id="A0AA39RV44"/>
<name>A0AA39RV44_ACESA</name>
<dbReference type="PANTHER" id="PTHR31973">
    <property type="entry name" value="POLYPROTEIN, PUTATIVE-RELATED"/>
    <property type="match status" value="1"/>
</dbReference>
<reference evidence="3" key="2">
    <citation type="submission" date="2023-06" db="EMBL/GenBank/DDBJ databases">
        <authorList>
            <person name="Swenson N.G."/>
            <person name="Wegrzyn J.L."/>
            <person name="Mcevoy S.L."/>
        </authorList>
    </citation>
    <scope>NUCLEOTIDE SEQUENCE</scope>
    <source>
        <strain evidence="3">NS2018</strain>
        <tissue evidence="3">Leaf</tissue>
    </source>
</reference>